<evidence type="ECO:0000313" key="1">
    <source>
        <dbReference type="EMBL" id="GIY06824.1"/>
    </source>
</evidence>
<gene>
    <name evidence="1" type="ORF">CEXT_721521</name>
</gene>
<dbReference type="AlphaFoldDB" id="A0AAV4QDL6"/>
<dbReference type="EMBL" id="BPLR01006004">
    <property type="protein sequence ID" value="GIY06824.1"/>
    <property type="molecule type" value="Genomic_DNA"/>
</dbReference>
<sequence>MMIIVNLRRMMVEKDANNKAHINDGNVKSWMTDDLFHKSLFFIDYFRSGLRLMLFNKFQSSETGSVLILKIPMSSNLLTDLHQHSYFALLELLK</sequence>
<dbReference type="Proteomes" id="UP001054945">
    <property type="component" value="Unassembled WGS sequence"/>
</dbReference>
<protein>
    <submittedName>
        <fullName evidence="1">Uncharacterized protein</fullName>
    </submittedName>
</protein>
<name>A0AAV4QDL6_CAEEX</name>
<reference evidence="1 2" key="1">
    <citation type="submission" date="2021-06" db="EMBL/GenBank/DDBJ databases">
        <title>Caerostris extrusa draft genome.</title>
        <authorList>
            <person name="Kono N."/>
            <person name="Arakawa K."/>
        </authorList>
    </citation>
    <scope>NUCLEOTIDE SEQUENCE [LARGE SCALE GENOMIC DNA]</scope>
</reference>
<accession>A0AAV4QDL6</accession>
<evidence type="ECO:0000313" key="2">
    <source>
        <dbReference type="Proteomes" id="UP001054945"/>
    </source>
</evidence>
<comment type="caution">
    <text evidence="1">The sequence shown here is derived from an EMBL/GenBank/DDBJ whole genome shotgun (WGS) entry which is preliminary data.</text>
</comment>
<organism evidence="1 2">
    <name type="scientific">Caerostris extrusa</name>
    <name type="common">Bark spider</name>
    <name type="synonym">Caerostris bankana</name>
    <dbReference type="NCBI Taxonomy" id="172846"/>
    <lineage>
        <taxon>Eukaryota</taxon>
        <taxon>Metazoa</taxon>
        <taxon>Ecdysozoa</taxon>
        <taxon>Arthropoda</taxon>
        <taxon>Chelicerata</taxon>
        <taxon>Arachnida</taxon>
        <taxon>Araneae</taxon>
        <taxon>Araneomorphae</taxon>
        <taxon>Entelegynae</taxon>
        <taxon>Araneoidea</taxon>
        <taxon>Araneidae</taxon>
        <taxon>Caerostris</taxon>
    </lineage>
</organism>
<keyword evidence="2" id="KW-1185">Reference proteome</keyword>
<proteinExistence type="predicted"/>